<dbReference type="Gene3D" id="1.10.150.80">
    <property type="entry name" value="HRDC domain"/>
    <property type="match status" value="2"/>
</dbReference>
<sequence length="400" mass="45645">MTSSLITDPHEFAELCEHIRRAGVVAFDTEFVSEFTHLPELCLLQLATRERCVAVDPIAVRDLSAWWEIMTDEETTVVVHGGREEVRFCLTNAQRPPRRLWDIQIAEGLRSRSFPLGYEALVKRVLGRVVHGRETRTDWRCRPLTPKQIAYALDDVQHVLEIWDRQRQSLAALQRMHWAEAEFERLISEVAAERGPQAWMRLSGLHRLSPRELAVVRAVHHWRDWEAAARNRPVRRILRDDLIVELARRRPATEHDLLACRDLNRPEHKKVAPVLLAVIQSAWNSPPSTWPAPLPATDDDKSHDEQVLGQLLGFALANRCAELNVAMGLVGKVADLRHLVRWHVYGEQSGEPPRLMQGWRAEVCGELLTDVLDGKIALRVADPQSDHPLVFERRSSAPAS</sequence>
<dbReference type="InterPro" id="IPR044876">
    <property type="entry name" value="HRDC_dom_sf"/>
</dbReference>
<dbReference type="SUPFAM" id="SSF53098">
    <property type="entry name" value="Ribonuclease H-like"/>
    <property type="match status" value="1"/>
</dbReference>
<evidence type="ECO:0000259" key="1">
    <source>
        <dbReference type="PROSITE" id="PS50967"/>
    </source>
</evidence>
<dbReference type="SMART" id="SM00341">
    <property type="entry name" value="HRDC"/>
    <property type="match status" value="1"/>
</dbReference>
<dbReference type="PANTHER" id="PTHR47649:SF1">
    <property type="entry name" value="RIBONUCLEASE D"/>
    <property type="match status" value="1"/>
</dbReference>
<dbReference type="InterPro" id="IPR002562">
    <property type="entry name" value="3'-5'_exonuclease_dom"/>
</dbReference>
<dbReference type="SUPFAM" id="SSF47819">
    <property type="entry name" value="HRDC-like"/>
    <property type="match status" value="2"/>
</dbReference>
<dbReference type="InterPro" id="IPR051086">
    <property type="entry name" value="RNase_D-like"/>
</dbReference>
<dbReference type="InterPro" id="IPR010997">
    <property type="entry name" value="HRDC-like_sf"/>
</dbReference>
<organism evidence="2">
    <name type="scientific">Schlesneria paludicola</name>
    <dbReference type="NCBI Taxonomy" id="360056"/>
    <lineage>
        <taxon>Bacteria</taxon>
        <taxon>Pseudomonadati</taxon>
        <taxon>Planctomycetota</taxon>
        <taxon>Planctomycetia</taxon>
        <taxon>Planctomycetales</taxon>
        <taxon>Planctomycetaceae</taxon>
        <taxon>Schlesneria</taxon>
    </lineage>
</organism>
<dbReference type="InterPro" id="IPR002121">
    <property type="entry name" value="HRDC_dom"/>
</dbReference>
<dbReference type="GO" id="GO:0003676">
    <property type="term" value="F:nucleic acid binding"/>
    <property type="evidence" value="ECO:0007669"/>
    <property type="project" value="InterPro"/>
</dbReference>
<comment type="caution">
    <text evidence="2">The sequence shown here is derived from an EMBL/GenBank/DDBJ whole genome shotgun (WGS) entry which is preliminary data.</text>
</comment>
<name>A0A7C4LLV9_9PLAN</name>
<dbReference type="Pfam" id="PF00570">
    <property type="entry name" value="HRDC"/>
    <property type="match status" value="1"/>
</dbReference>
<dbReference type="AlphaFoldDB" id="A0A7C4LLV9"/>
<feature type="domain" description="HRDC" evidence="1">
    <location>
        <begin position="209"/>
        <end position="289"/>
    </location>
</feature>
<dbReference type="GO" id="GO:0008408">
    <property type="term" value="F:3'-5' exonuclease activity"/>
    <property type="evidence" value="ECO:0007669"/>
    <property type="project" value="InterPro"/>
</dbReference>
<dbReference type="GO" id="GO:0006139">
    <property type="term" value="P:nucleobase-containing compound metabolic process"/>
    <property type="evidence" value="ECO:0007669"/>
    <property type="project" value="InterPro"/>
</dbReference>
<reference evidence="2" key="1">
    <citation type="journal article" date="2020" name="mSystems">
        <title>Genome- and Community-Level Interaction Insights into Carbon Utilization and Element Cycling Functions of Hydrothermarchaeota in Hydrothermal Sediment.</title>
        <authorList>
            <person name="Zhou Z."/>
            <person name="Liu Y."/>
            <person name="Xu W."/>
            <person name="Pan J."/>
            <person name="Luo Z.H."/>
            <person name="Li M."/>
        </authorList>
    </citation>
    <scope>NUCLEOTIDE SEQUENCE [LARGE SCALE GENOMIC DNA]</scope>
    <source>
        <strain evidence="2">SpSt-508</strain>
    </source>
</reference>
<accession>A0A7C4LLV9</accession>
<evidence type="ECO:0000313" key="2">
    <source>
        <dbReference type="EMBL" id="HGT38839.1"/>
    </source>
</evidence>
<protein>
    <submittedName>
        <fullName evidence="2">Ribonuclease D</fullName>
    </submittedName>
</protein>
<dbReference type="PROSITE" id="PS50967">
    <property type="entry name" value="HRDC"/>
    <property type="match status" value="1"/>
</dbReference>
<dbReference type="InterPro" id="IPR012337">
    <property type="entry name" value="RNaseH-like_sf"/>
</dbReference>
<dbReference type="InterPro" id="IPR036397">
    <property type="entry name" value="RNaseH_sf"/>
</dbReference>
<dbReference type="CDD" id="cd06142">
    <property type="entry name" value="RNaseD_exo"/>
    <property type="match status" value="1"/>
</dbReference>
<proteinExistence type="predicted"/>
<gene>
    <name evidence="2" type="ORF">ENS64_06185</name>
</gene>
<dbReference type="GO" id="GO:0000166">
    <property type="term" value="F:nucleotide binding"/>
    <property type="evidence" value="ECO:0007669"/>
    <property type="project" value="InterPro"/>
</dbReference>
<dbReference type="Gene3D" id="3.30.420.10">
    <property type="entry name" value="Ribonuclease H-like superfamily/Ribonuclease H"/>
    <property type="match status" value="1"/>
</dbReference>
<dbReference type="EMBL" id="DSVQ01000012">
    <property type="protein sequence ID" value="HGT38839.1"/>
    <property type="molecule type" value="Genomic_DNA"/>
</dbReference>
<dbReference type="Pfam" id="PF01612">
    <property type="entry name" value="DNA_pol_A_exo1"/>
    <property type="match status" value="1"/>
</dbReference>
<dbReference type="SMART" id="SM00474">
    <property type="entry name" value="35EXOc"/>
    <property type="match status" value="1"/>
</dbReference>
<dbReference type="PANTHER" id="PTHR47649">
    <property type="entry name" value="RIBONUCLEASE D"/>
    <property type="match status" value="1"/>
</dbReference>